<protein>
    <submittedName>
        <fullName evidence="2">Uncharacterized protein</fullName>
    </submittedName>
</protein>
<evidence type="ECO:0000313" key="2">
    <source>
        <dbReference type="EMBL" id="GFE36677.1"/>
    </source>
</evidence>
<proteinExistence type="predicted"/>
<accession>A0A640ULJ2</accession>
<evidence type="ECO:0000313" key="3">
    <source>
        <dbReference type="Proteomes" id="UP000431826"/>
    </source>
</evidence>
<dbReference type="EMBL" id="BLIR01000001">
    <property type="protein sequence ID" value="GFE36677.1"/>
    <property type="molecule type" value="Genomic_DNA"/>
</dbReference>
<reference evidence="2 3" key="1">
    <citation type="submission" date="2019-12" db="EMBL/GenBank/DDBJ databases">
        <title>Whole genome shotgun sequence of Streptomyces tubercidicus NBRC 13090.</title>
        <authorList>
            <person name="Ichikawa N."/>
            <person name="Kimura A."/>
            <person name="Kitahashi Y."/>
            <person name="Komaki H."/>
            <person name="Tamura T."/>
        </authorList>
    </citation>
    <scope>NUCLEOTIDE SEQUENCE [LARGE SCALE GENOMIC DNA]</scope>
    <source>
        <strain evidence="2 3">NBRC 13090</strain>
    </source>
</reference>
<dbReference type="AlphaFoldDB" id="A0A640ULJ2"/>
<feature type="region of interest" description="Disordered" evidence="1">
    <location>
        <begin position="1"/>
        <end position="23"/>
    </location>
</feature>
<gene>
    <name evidence="2" type="ORF">Stube_13500</name>
</gene>
<evidence type="ECO:0000256" key="1">
    <source>
        <dbReference type="SAM" id="MobiDB-lite"/>
    </source>
</evidence>
<organism evidence="2 3">
    <name type="scientific">Streptomyces tubercidicus</name>
    <dbReference type="NCBI Taxonomy" id="47759"/>
    <lineage>
        <taxon>Bacteria</taxon>
        <taxon>Bacillati</taxon>
        <taxon>Actinomycetota</taxon>
        <taxon>Actinomycetes</taxon>
        <taxon>Kitasatosporales</taxon>
        <taxon>Streptomycetaceae</taxon>
        <taxon>Streptomyces</taxon>
    </lineage>
</organism>
<sequence>MRDRVEEMRNTVAGPRATEPAQRMPVPALGSVLTVAMALITDRPGTLVELLRPRGLEVG</sequence>
<keyword evidence="3" id="KW-1185">Reference proteome</keyword>
<dbReference type="Proteomes" id="UP000431826">
    <property type="component" value="Unassembled WGS sequence"/>
</dbReference>
<name>A0A640ULJ2_9ACTN</name>
<comment type="caution">
    <text evidence="2">The sequence shown here is derived from an EMBL/GenBank/DDBJ whole genome shotgun (WGS) entry which is preliminary data.</text>
</comment>